<dbReference type="CDD" id="cd16917">
    <property type="entry name" value="HATPase_UhpB-NarQ-NarX-like"/>
    <property type="match status" value="1"/>
</dbReference>
<feature type="transmembrane region" description="Helical" evidence="11">
    <location>
        <begin position="80"/>
        <end position="98"/>
    </location>
</feature>
<feature type="domain" description="Signal transduction histidine kinase subgroup 3 dimerisation and phosphoacceptor" evidence="13">
    <location>
        <begin position="240"/>
        <end position="305"/>
    </location>
</feature>
<protein>
    <recommendedName>
        <fullName evidence="2">histidine kinase</fullName>
        <ecNumber evidence="2">2.7.13.3</ecNumber>
    </recommendedName>
</protein>
<feature type="compositionally biased region" description="Pro residues" evidence="10">
    <location>
        <begin position="459"/>
        <end position="478"/>
    </location>
</feature>
<evidence type="ECO:0000256" key="8">
    <source>
        <dbReference type="ARBA" id="ARBA00023012"/>
    </source>
</evidence>
<feature type="coiled-coil region" evidence="9">
    <location>
        <begin position="220"/>
        <end position="247"/>
    </location>
</feature>
<keyword evidence="4" id="KW-0808">Transferase</keyword>
<proteinExistence type="predicted"/>
<keyword evidence="3" id="KW-0597">Phosphoprotein</keyword>
<dbReference type="InterPro" id="IPR036890">
    <property type="entry name" value="HATPase_C_sf"/>
</dbReference>
<dbReference type="Pfam" id="PF07730">
    <property type="entry name" value="HisKA_3"/>
    <property type="match status" value="1"/>
</dbReference>
<evidence type="ECO:0000313" key="14">
    <source>
        <dbReference type="EMBL" id="MBW5485338.1"/>
    </source>
</evidence>
<dbReference type="Pfam" id="PF02518">
    <property type="entry name" value="HATPase_c"/>
    <property type="match status" value="1"/>
</dbReference>
<dbReference type="InterPro" id="IPR003594">
    <property type="entry name" value="HATPase_dom"/>
</dbReference>
<organism evidence="14 15">
    <name type="scientific">Streptomyces bambusae</name>
    <dbReference type="NCBI Taxonomy" id="1550616"/>
    <lineage>
        <taxon>Bacteria</taxon>
        <taxon>Bacillati</taxon>
        <taxon>Actinomycetota</taxon>
        <taxon>Actinomycetes</taxon>
        <taxon>Kitasatosporales</taxon>
        <taxon>Streptomycetaceae</taxon>
        <taxon>Streptomyces</taxon>
    </lineage>
</organism>
<evidence type="ECO:0000256" key="5">
    <source>
        <dbReference type="ARBA" id="ARBA00022741"/>
    </source>
</evidence>
<feature type="transmembrane region" description="Helical" evidence="11">
    <location>
        <begin position="143"/>
        <end position="160"/>
    </location>
</feature>
<evidence type="ECO:0000256" key="3">
    <source>
        <dbReference type="ARBA" id="ARBA00022553"/>
    </source>
</evidence>
<evidence type="ECO:0000256" key="1">
    <source>
        <dbReference type="ARBA" id="ARBA00000085"/>
    </source>
</evidence>
<evidence type="ECO:0000256" key="11">
    <source>
        <dbReference type="SAM" id="Phobius"/>
    </source>
</evidence>
<dbReference type="PANTHER" id="PTHR24421">
    <property type="entry name" value="NITRATE/NITRITE SENSOR PROTEIN NARX-RELATED"/>
    <property type="match status" value="1"/>
</dbReference>
<dbReference type="InterPro" id="IPR050482">
    <property type="entry name" value="Sensor_HK_TwoCompSys"/>
</dbReference>
<evidence type="ECO:0000256" key="4">
    <source>
        <dbReference type="ARBA" id="ARBA00022679"/>
    </source>
</evidence>
<dbReference type="EMBL" id="WTFF01000241">
    <property type="protein sequence ID" value="MBW5485338.1"/>
    <property type="molecule type" value="Genomic_DNA"/>
</dbReference>
<evidence type="ECO:0000259" key="12">
    <source>
        <dbReference type="Pfam" id="PF02518"/>
    </source>
</evidence>
<keyword evidence="7" id="KW-0067">ATP-binding</keyword>
<evidence type="ECO:0000256" key="10">
    <source>
        <dbReference type="SAM" id="MobiDB-lite"/>
    </source>
</evidence>
<feature type="region of interest" description="Disordered" evidence="10">
    <location>
        <begin position="438"/>
        <end position="488"/>
    </location>
</feature>
<comment type="catalytic activity">
    <reaction evidence="1">
        <text>ATP + protein L-histidine = ADP + protein N-phospho-L-histidine.</text>
        <dbReference type="EC" id="2.7.13.3"/>
    </reaction>
</comment>
<evidence type="ECO:0000313" key="15">
    <source>
        <dbReference type="Proteomes" id="UP000812013"/>
    </source>
</evidence>
<dbReference type="Proteomes" id="UP000812013">
    <property type="component" value="Unassembled WGS sequence"/>
</dbReference>
<name>A0ABS6ZC40_9ACTN</name>
<keyword evidence="5" id="KW-0547">Nucleotide-binding</keyword>
<gene>
    <name evidence="14" type="ORF">GPJ59_26545</name>
</gene>
<keyword evidence="11" id="KW-1133">Transmembrane helix</keyword>
<evidence type="ECO:0000259" key="13">
    <source>
        <dbReference type="Pfam" id="PF07730"/>
    </source>
</evidence>
<reference evidence="14 15" key="1">
    <citation type="submission" date="2019-12" db="EMBL/GenBank/DDBJ databases">
        <title>Genome sequence of Streptomyces bambusae.</title>
        <authorList>
            <person name="Bansal K."/>
            <person name="Choksket S."/>
            <person name="Korpole S."/>
            <person name="Patil P.B."/>
        </authorList>
    </citation>
    <scope>NUCLEOTIDE SEQUENCE [LARGE SCALE GENOMIC DNA]</scope>
    <source>
        <strain evidence="14 15">SK60</strain>
    </source>
</reference>
<evidence type="ECO:0000256" key="9">
    <source>
        <dbReference type="SAM" id="Coils"/>
    </source>
</evidence>
<keyword evidence="11" id="KW-0472">Membrane</keyword>
<accession>A0ABS6ZC40</accession>
<keyword evidence="8" id="KW-0902">Two-component regulatory system</keyword>
<feature type="transmembrane region" description="Helical" evidence="11">
    <location>
        <begin position="105"/>
        <end position="123"/>
    </location>
</feature>
<dbReference type="SUPFAM" id="SSF55874">
    <property type="entry name" value="ATPase domain of HSP90 chaperone/DNA topoisomerase II/histidine kinase"/>
    <property type="match status" value="1"/>
</dbReference>
<keyword evidence="15" id="KW-1185">Reference proteome</keyword>
<feature type="transmembrane region" description="Helical" evidence="11">
    <location>
        <begin position="167"/>
        <end position="185"/>
    </location>
</feature>
<comment type="caution">
    <text evidence="14">The sequence shown here is derived from an EMBL/GenBank/DDBJ whole genome shotgun (WGS) entry which is preliminary data.</text>
</comment>
<sequence length="488" mass="52027">MPKVEGVNAQTGAAAPVPSRIRRALWTVAQDLLTIERDPLPRMRKPRWLAWLPHALIGYASIFFAFLVSQQVSGPYNKPGGTALALGLLTGLSLWITMFRPLAGFWLGLVAAAGTAAEIRPSMAWTAGLPPEIPVSAGEPWPWMPGALPAFALVVLLVALRVPPRVTVEAVGLAVVLTAGAEALLRPGWSASTLTEAAILFGFAGLLGYALRAVRLARGKLAEQETLTEAERARRTLLEERSRIARELHDVVAHHMSVISIQAQVAPHLVDNPSEELKENLAGIRENALEALTELRRVLGVLRSEQPDDPADAANPHHPQPTLADLDALVDNVRGAGLEVTTELAGIRRPLTPGTELTAYRIVQEALSNCLRHAPGSQVEVGIAYGPREVHLCIANSRPTRPPQPSPGTGHGLLGMRERAGMLGGELVAGPRPGGGYEVTAVLPVDPVDPVNPVDPVDPMDPAPQSPKSPQAPQPQQPHTPQNTEGAR</sequence>
<evidence type="ECO:0000256" key="6">
    <source>
        <dbReference type="ARBA" id="ARBA00022777"/>
    </source>
</evidence>
<keyword evidence="6 14" id="KW-0418">Kinase</keyword>
<dbReference type="InterPro" id="IPR011712">
    <property type="entry name" value="Sig_transdc_His_kin_sub3_dim/P"/>
</dbReference>
<evidence type="ECO:0000256" key="2">
    <source>
        <dbReference type="ARBA" id="ARBA00012438"/>
    </source>
</evidence>
<feature type="transmembrane region" description="Helical" evidence="11">
    <location>
        <begin position="191"/>
        <end position="211"/>
    </location>
</feature>
<dbReference type="PANTHER" id="PTHR24421:SF10">
    <property type="entry name" value="NITRATE_NITRITE SENSOR PROTEIN NARQ"/>
    <property type="match status" value="1"/>
</dbReference>
<dbReference type="Gene3D" id="1.20.5.1930">
    <property type="match status" value="1"/>
</dbReference>
<dbReference type="GO" id="GO:0016301">
    <property type="term" value="F:kinase activity"/>
    <property type="evidence" value="ECO:0007669"/>
    <property type="project" value="UniProtKB-KW"/>
</dbReference>
<evidence type="ECO:0000256" key="7">
    <source>
        <dbReference type="ARBA" id="ARBA00022840"/>
    </source>
</evidence>
<dbReference type="Gene3D" id="3.30.565.10">
    <property type="entry name" value="Histidine kinase-like ATPase, C-terminal domain"/>
    <property type="match status" value="1"/>
</dbReference>
<feature type="compositionally biased region" description="Low complexity" evidence="10">
    <location>
        <begin position="444"/>
        <end position="457"/>
    </location>
</feature>
<dbReference type="EC" id="2.7.13.3" evidence="2"/>
<keyword evidence="9" id="KW-0175">Coiled coil</keyword>
<feature type="domain" description="Histidine kinase/HSP90-like ATPase" evidence="12">
    <location>
        <begin position="356"/>
        <end position="446"/>
    </location>
</feature>
<feature type="transmembrane region" description="Helical" evidence="11">
    <location>
        <begin position="48"/>
        <end position="68"/>
    </location>
</feature>
<keyword evidence="11" id="KW-0812">Transmembrane</keyword>